<organism evidence="2 3">
    <name type="scientific">Reichenbachiella carrageenanivorans</name>
    <dbReference type="NCBI Taxonomy" id="2979869"/>
    <lineage>
        <taxon>Bacteria</taxon>
        <taxon>Pseudomonadati</taxon>
        <taxon>Bacteroidota</taxon>
        <taxon>Cytophagia</taxon>
        <taxon>Cytophagales</taxon>
        <taxon>Reichenbachiellaceae</taxon>
        <taxon>Reichenbachiella</taxon>
    </lineage>
</organism>
<reference evidence="2" key="1">
    <citation type="submission" date="2022-10" db="EMBL/GenBank/DDBJ databases">
        <title>Comparative genomics and taxonomic characterization of three novel marine species of genus Reichenbachiella exhibiting antioxidant and polysaccharide degradation activities.</title>
        <authorList>
            <person name="Muhammad N."/>
            <person name="Lee Y.-J."/>
            <person name="Ko J."/>
            <person name="Kim S.-G."/>
        </authorList>
    </citation>
    <scope>NUCLEOTIDE SEQUENCE</scope>
    <source>
        <strain evidence="2">Wsw4-B4</strain>
    </source>
</reference>
<name>A0ABY6D6V7_9BACT</name>
<sequence length="458" mass="48169">MKNILNISLMLLALGLISACEESLESSDFKRLFIVGAQSVSPEDTATYTVGDTNNTIEWTVEGPATMASSTGNSVKLTFTSFGDVKLSASNGSYDGWVDISVAKIGVGVTTSYFGSGSVNNGGVDTVFFTFDAPLTATPDIVINGAVASDTSGFYKGKAPFISTGDDLTDLAAYKASTTKYYALYTGGAGDGQPEGRIDGVVVNDDYSGEEADSVFVKLQMVDNTVPIATPGDAVADVVASGLDITYSVSFNEAMRPTMATEADTAIFIYFEYTRKVNGVDKVVEDSVEFTSEDMMAWSASYTVSDSIADAATILVSIEGDWVDLAGNAYINGPLGNPPNLTVDAVGPSVPTSAAAELSATPVDSDRWVVLTPDNSADVGIGVAGYYYELLDEDEDAPESIDDFTGELVKAGDNVKVLMSTTEATYDVYWIAVDKYGYASDISTGSFSYDASGVFTGY</sequence>
<proteinExistence type="predicted"/>
<dbReference type="EMBL" id="CP106735">
    <property type="protein sequence ID" value="UXX79565.1"/>
    <property type="molecule type" value="Genomic_DNA"/>
</dbReference>
<feature type="chain" id="PRO_5047115694" evidence="1">
    <location>
        <begin position="20"/>
        <end position="458"/>
    </location>
</feature>
<dbReference type="RefSeq" id="WP_263051296.1">
    <property type="nucleotide sequence ID" value="NZ_CP106735.1"/>
</dbReference>
<accession>A0ABY6D6V7</accession>
<gene>
    <name evidence="2" type="ORF">N7E81_00375</name>
</gene>
<dbReference type="PROSITE" id="PS51257">
    <property type="entry name" value="PROKAR_LIPOPROTEIN"/>
    <property type="match status" value="1"/>
</dbReference>
<evidence type="ECO:0000256" key="1">
    <source>
        <dbReference type="SAM" id="SignalP"/>
    </source>
</evidence>
<dbReference type="Proteomes" id="UP001062165">
    <property type="component" value="Chromosome"/>
</dbReference>
<evidence type="ECO:0000313" key="3">
    <source>
        <dbReference type="Proteomes" id="UP001062165"/>
    </source>
</evidence>
<protein>
    <submittedName>
        <fullName evidence="2">Uncharacterized protein</fullName>
    </submittedName>
</protein>
<evidence type="ECO:0000313" key="2">
    <source>
        <dbReference type="EMBL" id="UXX79565.1"/>
    </source>
</evidence>
<keyword evidence="1" id="KW-0732">Signal</keyword>
<keyword evidence="3" id="KW-1185">Reference proteome</keyword>
<feature type="signal peptide" evidence="1">
    <location>
        <begin position="1"/>
        <end position="19"/>
    </location>
</feature>